<evidence type="ECO:0000313" key="3">
    <source>
        <dbReference type="Proteomes" id="UP001501353"/>
    </source>
</evidence>
<reference evidence="3" key="1">
    <citation type="journal article" date="2019" name="Int. J. Syst. Evol. Microbiol.">
        <title>The Global Catalogue of Microorganisms (GCM) 10K type strain sequencing project: providing services to taxonomists for standard genome sequencing and annotation.</title>
        <authorList>
            <consortium name="The Broad Institute Genomics Platform"/>
            <consortium name="The Broad Institute Genome Sequencing Center for Infectious Disease"/>
            <person name="Wu L."/>
            <person name="Ma J."/>
        </authorList>
    </citation>
    <scope>NUCLEOTIDE SEQUENCE [LARGE SCALE GENOMIC DNA]</scope>
    <source>
        <strain evidence="3">JCM 16673</strain>
    </source>
</reference>
<comment type="caution">
    <text evidence="2">The sequence shown here is derived from an EMBL/GenBank/DDBJ whole genome shotgun (WGS) entry which is preliminary data.</text>
</comment>
<protein>
    <recommendedName>
        <fullName evidence="1">Nucleotidyltransferase-like domain-containing protein</fullName>
    </recommendedName>
</protein>
<sequence length="368" mass="39676">MKPLFTTHPATIQTEFENVRQSAQTQGTLHIGTPGTIEKRERGDGVFLYHRYYDANGKPCDKYIGGPTGNHAADIAIVLAQQGIDRTKQDVNSVKMLRKLGFVCMDDKAGATLAALHNFALFEAGLTLIGSHAYGAILNKLGVIAQSYLTEDIDIVRSHPLHLAAGVNLAFLDVLKTSNLPFIKVATGLRPGDSAVTHKLPGAERLLVDLLVNGSETGKSVAVPELGVHAQAVPFMRYLVEDRMEAITMSKNLIVPVHVPSPERFAVHKMFSAMSRNNQFAKTEKDLLQAATLVCVLEARYPGEIDEAMSAFPSTGKAVMLKGAIRALDQVQQHSAQAGEAFAQAIANVRSGTATAPVPAKKKRHPEA</sequence>
<name>A0ABP7TFR5_9BURK</name>
<dbReference type="RefSeq" id="WP_344763582.1">
    <property type="nucleotide sequence ID" value="NZ_BAAAZE010000008.1"/>
</dbReference>
<evidence type="ECO:0000313" key="2">
    <source>
        <dbReference type="EMBL" id="GAA4025658.1"/>
    </source>
</evidence>
<dbReference type="Proteomes" id="UP001501353">
    <property type="component" value="Unassembled WGS sequence"/>
</dbReference>
<keyword evidence="3" id="KW-1185">Reference proteome</keyword>
<proteinExistence type="predicted"/>
<dbReference type="InterPro" id="IPR058575">
    <property type="entry name" value="NTP_transf_8_dom"/>
</dbReference>
<accession>A0ABP7TFR5</accession>
<gene>
    <name evidence="2" type="ORF">GCM10022212_24390</name>
</gene>
<evidence type="ECO:0000259" key="1">
    <source>
        <dbReference type="Pfam" id="PF12281"/>
    </source>
</evidence>
<dbReference type="Pfam" id="PF12281">
    <property type="entry name" value="NTP_transf_8"/>
    <property type="match status" value="1"/>
</dbReference>
<organism evidence="2 3">
    <name type="scientific">Actimicrobium antarcticum</name>
    <dbReference type="NCBI Taxonomy" id="1051899"/>
    <lineage>
        <taxon>Bacteria</taxon>
        <taxon>Pseudomonadati</taxon>
        <taxon>Pseudomonadota</taxon>
        <taxon>Betaproteobacteria</taxon>
        <taxon>Burkholderiales</taxon>
        <taxon>Oxalobacteraceae</taxon>
        <taxon>Actimicrobium</taxon>
    </lineage>
</organism>
<dbReference type="EMBL" id="BAAAZE010000008">
    <property type="protein sequence ID" value="GAA4025658.1"/>
    <property type="molecule type" value="Genomic_DNA"/>
</dbReference>
<feature type="domain" description="Nucleotidyltransferase-like" evidence="1">
    <location>
        <begin position="109"/>
        <end position="310"/>
    </location>
</feature>